<evidence type="ECO:0000259" key="1">
    <source>
        <dbReference type="Pfam" id="PF00144"/>
    </source>
</evidence>
<dbReference type="InterPro" id="IPR050789">
    <property type="entry name" value="Diverse_Enzym_Activities"/>
</dbReference>
<dbReference type="EMBL" id="JYFE01000051">
    <property type="protein sequence ID" value="KIT15344.1"/>
    <property type="molecule type" value="Genomic_DNA"/>
</dbReference>
<dbReference type="GO" id="GO:0016787">
    <property type="term" value="F:hydrolase activity"/>
    <property type="evidence" value="ECO:0007669"/>
    <property type="project" value="UniProtKB-KW"/>
</dbReference>
<keyword evidence="3" id="KW-1185">Reference proteome</keyword>
<evidence type="ECO:0000313" key="2">
    <source>
        <dbReference type="EMBL" id="KIT15344.1"/>
    </source>
</evidence>
<gene>
    <name evidence="2" type="primary">estB_3</name>
    <name evidence="2" type="ORF">jaqu_29590</name>
</gene>
<comment type="caution">
    <text evidence="2">The sequence shown here is derived from an EMBL/GenBank/DDBJ whole genome shotgun (WGS) entry which is preliminary data.</text>
</comment>
<dbReference type="PATRIC" id="fig|935700.4.peg.3058"/>
<dbReference type="Proteomes" id="UP000032232">
    <property type="component" value="Unassembled WGS sequence"/>
</dbReference>
<dbReference type="EC" id="3.1.1.-" evidence="2"/>
<dbReference type="AlphaFoldDB" id="A0A0D1ECB1"/>
<dbReference type="PANTHER" id="PTHR43283">
    <property type="entry name" value="BETA-LACTAMASE-RELATED"/>
    <property type="match status" value="1"/>
</dbReference>
<dbReference type="RefSeq" id="WP_161793878.1">
    <property type="nucleotide sequence ID" value="NZ_FZPF01000001.1"/>
</dbReference>
<dbReference type="InterPro" id="IPR001466">
    <property type="entry name" value="Beta-lactam-related"/>
</dbReference>
<dbReference type="PANTHER" id="PTHR43283:SF3">
    <property type="entry name" value="BETA-LACTAMASE FAMILY PROTEIN (AFU_ORTHOLOGUE AFUA_5G07500)"/>
    <property type="match status" value="1"/>
</dbReference>
<feature type="domain" description="Beta-lactamase-related" evidence="1">
    <location>
        <begin position="12"/>
        <end position="366"/>
    </location>
</feature>
<evidence type="ECO:0000313" key="3">
    <source>
        <dbReference type="Proteomes" id="UP000032232"/>
    </source>
</evidence>
<accession>A0A0D1ECB1</accession>
<keyword evidence="2" id="KW-0378">Hydrolase</keyword>
<proteinExistence type="predicted"/>
<dbReference type="SUPFAM" id="SSF56601">
    <property type="entry name" value="beta-lactamase/transpeptidase-like"/>
    <property type="match status" value="1"/>
</dbReference>
<dbReference type="STRING" id="935700.jaqu_29590"/>
<organism evidence="2 3">
    <name type="scientific">Jannaschia aquimarina</name>
    <dbReference type="NCBI Taxonomy" id="935700"/>
    <lineage>
        <taxon>Bacteria</taxon>
        <taxon>Pseudomonadati</taxon>
        <taxon>Pseudomonadota</taxon>
        <taxon>Alphaproteobacteria</taxon>
        <taxon>Rhodobacterales</taxon>
        <taxon>Roseobacteraceae</taxon>
        <taxon>Jannaschia</taxon>
    </lineage>
</organism>
<dbReference type="Gene3D" id="3.40.710.10">
    <property type="entry name" value="DD-peptidase/beta-lactamase superfamily"/>
    <property type="match status" value="1"/>
</dbReference>
<reference evidence="2 3" key="1">
    <citation type="submission" date="2015-02" db="EMBL/GenBank/DDBJ databases">
        <title>Genome Sequence of Jannaschia aquimarina DSM28248, a member of the Roseobacter clade.</title>
        <authorList>
            <person name="Voget S."/>
            <person name="Daniel R."/>
        </authorList>
    </citation>
    <scope>NUCLEOTIDE SEQUENCE [LARGE SCALE GENOMIC DNA]</scope>
    <source>
        <strain evidence="2 3">GSW-M26</strain>
    </source>
</reference>
<dbReference type="InterPro" id="IPR012338">
    <property type="entry name" value="Beta-lactam/transpept-like"/>
</dbReference>
<name>A0A0D1ECB1_9RHOB</name>
<dbReference type="Pfam" id="PF00144">
    <property type="entry name" value="Beta-lactamase"/>
    <property type="match status" value="1"/>
</dbReference>
<protein>
    <submittedName>
        <fullName evidence="2">EstB_3 protein</fullName>
        <ecNumber evidence="2">3.1.1.-</ecNumber>
    </submittedName>
</protein>
<sequence>MTGLQEIADRAVADAAVPFTVIVAANGDGILASAHAGDAAEGRPADEDTAFRIFSMTKLVGSLAAMMLIDRGKLSMDTEVASILPDWDTLQVLDGWDGDTPRLRAPRTAATVRHLATHRSGLEYEFWNGEMARYLEATETPSILAGTRAAMNYPLMFDPGERWGYGPSIDWLGLLVEAVDGRRIDAFCREEIFAPLGMSDTAFEPDGMEDRLADVRIRGEDGAFGPFDLAPPPGPEVYGMGHCLYSTAPDYMRLLRMMLRGGELDGARILSEEAVDQLFADQMEGHAFERMETVAPPITDSFDPFPGAAGHGFAGLLNRSDIDGKRRAGTLSWAGVLNTHWFCDRTADLAAVIMTQTLPFVEPRYMDLYDAVERALYADREAAAA</sequence>